<dbReference type="InterPro" id="IPR029787">
    <property type="entry name" value="Nucleotide_cyclase"/>
</dbReference>
<dbReference type="GO" id="GO:1902201">
    <property type="term" value="P:negative regulation of bacterial-type flagellum-dependent cell motility"/>
    <property type="evidence" value="ECO:0007669"/>
    <property type="project" value="TreeGrafter"/>
</dbReference>
<dbReference type="InterPro" id="IPR043128">
    <property type="entry name" value="Rev_trsase/Diguanyl_cyclase"/>
</dbReference>
<accession>A0A2M7FXE1</accession>
<dbReference type="GO" id="GO:0052621">
    <property type="term" value="F:diguanylate cyclase activity"/>
    <property type="evidence" value="ECO:0007669"/>
    <property type="project" value="TreeGrafter"/>
</dbReference>
<dbReference type="SUPFAM" id="SSF55073">
    <property type="entry name" value="Nucleotide cyclase"/>
    <property type="match status" value="1"/>
</dbReference>
<dbReference type="FunFam" id="3.30.70.270:FF:000001">
    <property type="entry name" value="Diguanylate cyclase domain protein"/>
    <property type="match status" value="1"/>
</dbReference>
<protein>
    <recommendedName>
        <fullName evidence="1">GGDEF domain-containing protein</fullName>
    </recommendedName>
</protein>
<dbReference type="GO" id="GO:0005886">
    <property type="term" value="C:plasma membrane"/>
    <property type="evidence" value="ECO:0007669"/>
    <property type="project" value="TreeGrafter"/>
</dbReference>
<comment type="caution">
    <text evidence="2">The sequence shown here is derived from an EMBL/GenBank/DDBJ whole genome shotgun (WGS) entry which is preliminary data.</text>
</comment>
<dbReference type="EMBL" id="PFFQ01000066">
    <property type="protein sequence ID" value="PIW13901.1"/>
    <property type="molecule type" value="Genomic_DNA"/>
</dbReference>
<evidence type="ECO:0000313" key="3">
    <source>
        <dbReference type="Proteomes" id="UP000231019"/>
    </source>
</evidence>
<dbReference type="InterPro" id="IPR050469">
    <property type="entry name" value="Diguanylate_Cyclase"/>
</dbReference>
<name>A0A2M7FXE1_9BACT</name>
<gene>
    <name evidence="2" type="ORF">COW36_24865</name>
</gene>
<dbReference type="Pfam" id="PF00990">
    <property type="entry name" value="GGDEF"/>
    <property type="match status" value="1"/>
</dbReference>
<dbReference type="Gene3D" id="3.30.450.40">
    <property type="match status" value="2"/>
</dbReference>
<dbReference type="GO" id="GO:0043709">
    <property type="term" value="P:cell adhesion involved in single-species biofilm formation"/>
    <property type="evidence" value="ECO:0007669"/>
    <property type="project" value="TreeGrafter"/>
</dbReference>
<reference evidence="2 3" key="1">
    <citation type="submission" date="2017-09" db="EMBL/GenBank/DDBJ databases">
        <title>Depth-based differentiation of microbial function through sediment-hosted aquifers and enrichment of novel symbionts in the deep terrestrial subsurface.</title>
        <authorList>
            <person name="Probst A.J."/>
            <person name="Ladd B."/>
            <person name="Jarett J.K."/>
            <person name="Geller-Mcgrath D.E."/>
            <person name="Sieber C.M."/>
            <person name="Emerson J.B."/>
            <person name="Anantharaman K."/>
            <person name="Thomas B.C."/>
            <person name="Malmstrom R."/>
            <person name="Stieglmeier M."/>
            <person name="Klingl A."/>
            <person name="Woyke T."/>
            <person name="Ryan C.M."/>
            <person name="Banfield J.F."/>
        </authorList>
    </citation>
    <scope>NUCLEOTIDE SEQUENCE [LARGE SCALE GENOMIC DNA]</scope>
    <source>
        <strain evidence="2">CG17_big_fil_post_rev_8_21_14_2_50_48_46</strain>
    </source>
</reference>
<dbReference type="PANTHER" id="PTHR45138:SF9">
    <property type="entry name" value="DIGUANYLATE CYCLASE DGCM-RELATED"/>
    <property type="match status" value="1"/>
</dbReference>
<organism evidence="2 3">
    <name type="scientific">bacterium (Candidatus Blackallbacteria) CG17_big_fil_post_rev_8_21_14_2_50_48_46</name>
    <dbReference type="NCBI Taxonomy" id="2014261"/>
    <lineage>
        <taxon>Bacteria</taxon>
        <taxon>Candidatus Blackallbacteria</taxon>
    </lineage>
</organism>
<dbReference type="SMART" id="SM00267">
    <property type="entry name" value="GGDEF"/>
    <property type="match status" value="1"/>
</dbReference>
<sequence length="549" mass="62385">MPTENKQQNPLDFGKLTLDNFLQEFDRVEVERLLYTLSSLYDIGEEVTSSEAPDIRVSMGNLLRMLMGTVLCTKAAVLSYAKYKYAMQSIVAKGMDANFYLRLDPKELARWVELRQPLAMAEVETELPAFYKAHQELLTRFQVQMIVPLVVKENLVGCLLLGDKLDKSTYSGTDQILLAMIARQVSMDIYKFSLMEDLKQTSDKLRKQKAELVEANLGVQKMSEISMRFISILDENKLFQSILDEMLSSTSATKGVIFKVDYGRDALTMICCKNTEPFSQRDLLPYRSVEALTRTIESGEPHICMVEGGRIWQVEARYALFVPIHNKSREGENALVSYVMAVFDKEKRGGGVLTFNERDEAILVSFANYASILIENVRNYELATKDSMTHLYVRRFFDQRMLEQIEKANQLNKVFSLLIMDIDKFKHVNDTFGHPIGDQVIKLVAATIQRNIRTEVDIPARYGGEEFTILMPEADTERAMMVAERIRQAVEATDVSHLVTGRNITVSIGIATYPEHGNNPKQLMEASDVALYRSKTGGRNRVSVFEDEA</sequence>
<evidence type="ECO:0000313" key="2">
    <source>
        <dbReference type="EMBL" id="PIW13901.1"/>
    </source>
</evidence>
<dbReference type="Proteomes" id="UP000231019">
    <property type="component" value="Unassembled WGS sequence"/>
</dbReference>
<dbReference type="PROSITE" id="PS50887">
    <property type="entry name" value="GGDEF"/>
    <property type="match status" value="1"/>
</dbReference>
<dbReference type="InterPro" id="IPR029016">
    <property type="entry name" value="GAF-like_dom_sf"/>
</dbReference>
<dbReference type="PANTHER" id="PTHR45138">
    <property type="entry name" value="REGULATORY COMPONENTS OF SENSORY TRANSDUCTION SYSTEM"/>
    <property type="match status" value="1"/>
</dbReference>
<dbReference type="AlphaFoldDB" id="A0A2M7FXE1"/>
<dbReference type="SUPFAM" id="SSF55781">
    <property type="entry name" value="GAF domain-like"/>
    <property type="match status" value="2"/>
</dbReference>
<feature type="domain" description="GGDEF" evidence="1">
    <location>
        <begin position="413"/>
        <end position="547"/>
    </location>
</feature>
<evidence type="ECO:0000259" key="1">
    <source>
        <dbReference type="PROSITE" id="PS50887"/>
    </source>
</evidence>
<dbReference type="Gene3D" id="3.30.70.270">
    <property type="match status" value="1"/>
</dbReference>
<dbReference type="NCBIfam" id="TIGR00254">
    <property type="entry name" value="GGDEF"/>
    <property type="match status" value="1"/>
</dbReference>
<dbReference type="CDD" id="cd01949">
    <property type="entry name" value="GGDEF"/>
    <property type="match status" value="1"/>
</dbReference>
<dbReference type="InterPro" id="IPR000160">
    <property type="entry name" value="GGDEF_dom"/>
</dbReference>
<proteinExistence type="predicted"/>